<dbReference type="Proteomes" id="UP000008922">
    <property type="component" value="Chromosome"/>
</dbReference>
<dbReference type="EMBL" id="AP012029">
    <property type="protein sequence ID" value="BAJ63881.1"/>
    <property type="molecule type" value="Genomic_DNA"/>
</dbReference>
<dbReference type="PROSITE" id="PS51635">
    <property type="entry name" value="PNPLA"/>
    <property type="match status" value="1"/>
</dbReference>
<dbReference type="CDD" id="cd07205">
    <property type="entry name" value="Pat_PNPLA6_PNPLA7_NTE1_like"/>
    <property type="match status" value="1"/>
</dbReference>
<evidence type="ECO:0000313" key="7">
    <source>
        <dbReference type="Proteomes" id="UP000008922"/>
    </source>
</evidence>
<feature type="short sequence motif" description="GXGXXG" evidence="4">
    <location>
        <begin position="9"/>
        <end position="14"/>
    </location>
</feature>
<dbReference type="eggNOG" id="COG1752">
    <property type="taxonomic scope" value="Bacteria"/>
</dbReference>
<dbReference type="InterPro" id="IPR016035">
    <property type="entry name" value="Acyl_Trfase/lysoPLipase"/>
</dbReference>
<evidence type="ECO:0000256" key="4">
    <source>
        <dbReference type="PROSITE-ProRule" id="PRU01161"/>
    </source>
</evidence>
<keyword evidence="7" id="KW-1185">Reference proteome</keyword>
<feature type="active site" description="Proton acceptor" evidence="4">
    <location>
        <position position="151"/>
    </location>
</feature>
<dbReference type="InterPro" id="IPR002641">
    <property type="entry name" value="PNPLA_dom"/>
</dbReference>
<evidence type="ECO:0000259" key="5">
    <source>
        <dbReference type="PROSITE" id="PS51635"/>
    </source>
</evidence>
<dbReference type="RefSeq" id="WP_013560258.1">
    <property type="nucleotide sequence ID" value="NC_014960.1"/>
</dbReference>
<dbReference type="AlphaFoldDB" id="E8N617"/>
<evidence type="ECO:0000256" key="3">
    <source>
        <dbReference type="ARBA" id="ARBA00023098"/>
    </source>
</evidence>
<name>E8N617_ANATU</name>
<dbReference type="GO" id="GO:0016042">
    <property type="term" value="P:lipid catabolic process"/>
    <property type="evidence" value="ECO:0007669"/>
    <property type="project" value="UniProtKB-UniRule"/>
</dbReference>
<keyword evidence="1 4" id="KW-0378">Hydrolase</keyword>
<protein>
    <recommendedName>
        <fullName evidence="5">PNPLA domain-containing protein</fullName>
    </recommendedName>
</protein>
<dbReference type="GO" id="GO:0016787">
    <property type="term" value="F:hydrolase activity"/>
    <property type="evidence" value="ECO:0007669"/>
    <property type="project" value="UniProtKB-UniRule"/>
</dbReference>
<dbReference type="SUPFAM" id="SSF52151">
    <property type="entry name" value="FabD/lysophospholipase-like"/>
    <property type="match status" value="1"/>
</dbReference>
<dbReference type="Pfam" id="PF01734">
    <property type="entry name" value="Patatin"/>
    <property type="match status" value="1"/>
</dbReference>
<evidence type="ECO:0000256" key="2">
    <source>
        <dbReference type="ARBA" id="ARBA00022963"/>
    </source>
</evidence>
<dbReference type="KEGG" id="atm:ANT_18550"/>
<sequence length="307" mass="33468">MDIALALGGGGVKGIAHIGVLQALEQAGFRIRAIAGTSIGGLVGGVYAAGNSPLKILQTVQQLDMNLVYKRRAEDGPALLGHAGMVEVLNTLLHNRRFEDLEIPFACTAVDIHSHREVYLTKGDVIQAILATTAFPGVLPPQEHKEMLLVDGGVLDPVPVLLARKLAPNLPVLAVVLQPPPEDWDKIPEGDLITTTPLPIPSPLIQGFIRMRIGQAARIFIEAMDINSRMLTELRLHVDKPDFVLRPNVFRFGIFEPADPLVLFNAGKEIVEQKLGQIRDSFSWKGKLLRFLKADSSSTVLKILKSE</sequence>
<dbReference type="PANTHER" id="PTHR14226">
    <property type="entry name" value="NEUROPATHY TARGET ESTERASE/SWISS CHEESE D.MELANOGASTER"/>
    <property type="match status" value="1"/>
</dbReference>
<feature type="short sequence motif" description="GXSXG" evidence="4">
    <location>
        <begin position="36"/>
        <end position="40"/>
    </location>
</feature>
<dbReference type="InParanoid" id="E8N617"/>
<dbReference type="Gene3D" id="3.40.1090.10">
    <property type="entry name" value="Cytosolic phospholipase A2 catalytic domain"/>
    <property type="match status" value="2"/>
</dbReference>
<keyword evidence="3 4" id="KW-0443">Lipid metabolism</keyword>
<dbReference type="FunCoup" id="E8N617">
    <property type="interactions" value="39"/>
</dbReference>
<dbReference type="PANTHER" id="PTHR14226:SF29">
    <property type="entry name" value="NEUROPATHY TARGET ESTERASE SWS"/>
    <property type="match status" value="1"/>
</dbReference>
<dbReference type="InterPro" id="IPR050301">
    <property type="entry name" value="NTE"/>
</dbReference>
<organism evidence="6 7">
    <name type="scientific">Anaerolinea thermophila (strain DSM 14523 / JCM 11388 / NBRC 100420 / UNI-1)</name>
    <dbReference type="NCBI Taxonomy" id="926569"/>
    <lineage>
        <taxon>Bacteria</taxon>
        <taxon>Bacillati</taxon>
        <taxon>Chloroflexota</taxon>
        <taxon>Anaerolineae</taxon>
        <taxon>Anaerolineales</taxon>
        <taxon>Anaerolineaceae</taxon>
        <taxon>Anaerolinea</taxon>
    </lineage>
</organism>
<gene>
    <name evidence="6" type="ordered locus">ANT_18550</name>
</gene>
<evidence type="ECO:0000256" key="1">
    <source>
        <dbReference type="ARBA" id="ARBA00022801"/>
    </source>
</evidence>
<dbReference type="OrthoDB" id="9770965at2"/>
<feature type="active site" description="Nucleophile" evidence="4">
    <location>
        <position position="38"/>
    </location>
</feature>
<dbReference type="HOGENOM" id="CLU_047251_0_0_0"/>
<evidence type="ECO:0000313" key="6">
    <source>
        <dbReference type="EMBL" id="BAJ63881.1"/>
    </source>
</evidence>
<feature type="domain" description="PNPLA" evidence="5">
    <location>
        <begin position="5"/>
        <end position="164"/>
    </location>
</feature>
<accession>E8N617</accession>
<feature type="short sequence motif" description="DGA/G" evidence="4">
    <location>
        <begin position="151"/>
        <end position="153"/>
    </location>
</feature>
<dbReference type="STRING" id="926569.ANT_18550"/>
<proteinExistence type="predicted"/>
<reference evidence="6 7" key="1">
    <citation type="submission" date="2010-12" db="EMBL/GenBank/DDBJ databases">
        <title>Whole genome sequence of Anaerolinea thermophila UNI-1.</title>
        <authorList>
            <person name="Narita-Yamada S."/>
            <person name="Kishi E."/>
            <person name="Watanabe Y."/>
            <person name="Takasaki K."/>
            <person name="Ankai A."/>
            <person name="Oguchi A."/>
            <person name="Fukui S."/>
            <person name="Takahashi M."/>
            <person name="Yashiro I."/>
            <person name="Hosoyama A."/>
            <person name="Sekiguchi Y."/>
            <person name="Hanada S."/>
            <person name="Fujita N."/>
        </authorList>
    </citation>
    <scope>NUCLEOTIDE SEQUENCE [LARGE SCALE GENOMIC DNA]</scope>
    <source>
        <strain evidence="7">DSM 14523 / JCM 11388 / NBRC 100420 / UNI-1</strain>
    </source>
</reference>
<keyword evidence="2 4" id="KW-0442">Lipid degradation</keyword>